<name>A0A1J1HQ50_9DIPT</name>
<keyword evidence="1" id="KW-0472">Membrane</keyword>
<organism evidence="2 3">
    <name type="scientific">Clunio marinus</name>
    <dbReference type="NCBI Taxonomy" id="568069"/>
    <lineage>
        <taxon>Eukaryota</taxon>
        <taxon>Metazoa</taxon>
        <taxon>Ecdysozoa</taxon>
        <taxon>Arthropoda</taxon>
        <taxon>Hexapoda</taxon>
        <taxon>Insecta</taxon>
        <taxon>Pterygota</taxon>
        <taxon>Neoptera</taxon>
        <taxon>Endopterygota</taxon>
        <taxon>Diptera</taxon>
        <taxon>Nematocera</taxon>
        <taxon>Chironomoidea</taxon>
        <taxon>Chironomidae</taxon>
        <taxon>Clunio</taxon>
    </lineage>
</organism>
<evidence type="ECO:0000256" key="1">
    <source>
        <dbReference type="SAM" id="Phobius"/>
    </source>
</evidence>
<gene>
    <name evidence="2" type="ORF">CLUMA_CG002419</name>
</gene>
<feature type="transmembrane region" description="Helical" evidence="1">
    <location>
        <begin position="38"/>
        <end position="58"/>
    </location>
</feature>
<dbReference type="AlphaFoldDB" id="A0A1J1HQ50"/>
<proteinExistence type="predicted"/>
<dbReference type="EMBL" id="CVRI01000009">
    <property type="protein sequence ID" value="CRK88598.1"/>
    <property type="molecule type" value="Genomic_DNA"/>
</dbReference>
<keyword evidence="1" id="KW-0812">Transmembrane</keyword>
<protein>
    <submittedName>
        <fullName evidence="2">CLUMA_CG002419, isoform A</fullName>
    </submittedName>
</protein>
<dbReference type="Proteomes" id="UP000183832">
    <property type="component" value="Unassembled WGS sequence"/>
</dbReference>
<reference evidence="2 3" key="1">
    <citation type="submission" date="2015-04" db="EMBL/GenBank/DDBJ databases">
        <authorList>
            <person name="Syromyatnikov M.Y."/>
            <person name="Popov V.N."/>
        </authorList>
    </citation>
    <scope>NUCLEOTIDE SEQUENCE [LARGE SCALE GENOMIC DNA]</scope>
</reference>
<evidence type="ECO:0000313" key="3">
    <source>
        <dbReference type="Proteomes" id="UP000183832"/>
    </source>
</evidence>
<evidence type="ECO:0000313" key="2">
    <source>
        <dbReference type="EMBL" id="CRK88598.1"/>
    </source>
</evidence>
<sequence>MQISNRAEALLSRRAERQTRCSERRKDEKRIITLGKRFNLRNATYIFFLFLLTMVIQMKIMNCGNLFLILLQYVQIYVIISQSKPPS</sequence>
<keyword evidence="1" id="KW-1133">Transmembrane helix</keyword>
<accession>A0A1J1HQ50</accession>
<keyword evidence="3" id="KW-1185">Reference proteome</keyword>